<comment type="subcellular location">
    <subcellularLocation>
        <location evidence="1">Periplasm</location>
    </subcellularLocation>
</comment>
<organism evidence="7 8">
    <name type="scientific">Ralstonia syzygii</name>
    <dbReference type="NCBI Taxonomy" id="28097"/>
    <lineage>
        <taxon>Bacteria</taxon>
        <taxon>Pseudomonadati</taxon>
        <taxon>Pseudomonadota</taxon>
        <taxon>Betaproteobacteria</taxon>
        <taxon>Burkholderiales</taxon>
        <taxon>Burkholderiaceae</taxon>
        <taxon>Ralstonia</taxon>
        <taxon>Ralstonia solanacearum species complex</taxon>
    </lineage>
</organism>
<geneLocation type="plasmid" evidence="7 8">
    <name>pLLRS-1</name>
</geneLocation>
<accession>A0ABX7ZKX6</accession>
<keyword evidence="7" id="KW-0614">Plasmid</keyword>
<keyword evidence="2" id="KW-0479">Metal-binding</keyword>
<keyword evidence="8" id="KW-1185">Reference proteome</keyword>
<feature type="signal peptide" evidence="5">
    <location>
        <begin position="1"/>
        <end position="31"/>
    </location>
</feature>
<evidence type="ECO:0000313" key="7">
    <source>
        <dbReference type="EMBL" id="QUP55622.1"/>
    </source>
</evidence>
<feature type="domain" description="Plastocyanin-like" evidence="6">
    <location>
        <begin position="89"/>
        <end position="197"/>
    </location>
</feature>
<keyword evidence="5" id="KW-0732">Signal</keyword>
<evidence type="ECO:0000256" key="3">
    <source>
        <dbReference type="ARBA" id="ARBA00023002"/>
    </source>
</evidence>
<dbReference type="PANTHER" id="PTHR11709:SF394">
    <property type="entry name" value="FI03373P-RELATED"/>
    <property type="match status" value="1"/>
</dbReference>
<proteinExistence type="predicted"/>
<feature type="chain" id="PRO_5047349095" evidence="5">
    <location>
        <begin position="32"/>
        <end position="533"/>
    </location>
</feature>
<evidence type="ECO:0000256" key="1">
    <source>
        <dbReference type="ARBA" id="ARBA00004418"/>
    </source>
</evidence>
<dbReference type="EMBL" id="CP046730">
    <property type="protein sequence ID" value="QUP55622.1"/>
    <property type="molecule type" value="Genomic_DNA"/>
</dbReference>
<evidence type="ECO:0000256" key="2">
    <source>
        <dbReference type="ARBA" id="ARBA00022723"/>
    </source>
</evidence>
<dbReference type="Gene3D" id="2.60.40.420">
    <property type="entry name" value="Cupredoxins - blue copper proteins"/>
    <property type="match status" value="1"/>
</dbReference>
<evidence type="ECO:0000313" key="8">
    <source>
        <dbReference type="Proteomes" id="UP000677898"/>
    </source>
</evidence>
<dbReference type="InterPro" id="IPR008972">
    <property type="entry name" value="Cupredoxin"/>
</dbReference>
<dbReference type="RefSeq" id="WP_211905639.1">
    <property type="nucleotide sequence ID" value="NZ_CP046730.1"/>
</dbReference>
<gene>
    <name evidence="7" type="ORF">GO998_17755</name>
</gene>
<evidence type="ECO:0000256" key="4">
    <source>
        <dbReference type="ARBA" id="ARBA00023008"/>
    </source>
</evidence>
<name>A0ABX7ZKX6_9RALS</name>
<evidence type="ECO:0000259" key="6">
    <source>
        <dbReference type="Pfam" id="PF07732"/>
    </source>
</evidence>
<sequence length="533" mass="56972">MNHITLNTWGAGSWRQAAAIVAMLVSMAARAAVPGITGPTFDLTAQPMRSNQPDGASVYAWGYGCNPRTAVSFMPSTNPLDGRNCQSAQMPGPTLIVHQGDVVTVTLTNNLPPAAGNTSILFPGFQVCAGTLNAGTGTCTGTQTGVQGLLTREASPNGGTVTYTFVASTPGTHAYYSGTQGDLQVEMGLYGALVVLPTLSPAVLASPGCHAVASQLPDGQLDYRNAPAAYNHGMACYDREYLFQFSEMDPAIHTQAEQQASLPCTQPTGCMLVRTEPYHPAYFMVNGRSMPDDMDTNYAPQYPNQPYNGNPHMHPGELVLLRVIGTGRWQHPFHEHGNHVRMLARDGNLLLSQSDPTKLAGPLLFTTTTTPGLAFDGIFYWTGKGLNWDVYGHKPGDGTVCIPDANGYYTADPHAPNYYEWCEDHQKALESHPFGNVASGGPVTLPDPNILTNGAWYGGSPYLGPDATTRAVGATGTTPPSSLVVNPPATEAGFAFMWHSHNEREITTNNIFPGGMMMMMLVDPQAFTINEAN</sequence>
<keyword evidence="4" id="KW-0186">Copper</keyword>
<evidence type="ECO:0000256" key="5">
    <source>
        <dbReference type="SAM" id="SignalP"/>
    </source>
</evidence>
<keyword evidence="3" id="KW-0560">Oxidoreductase</keyword>
<dbReference type="InterPro" id="IPR045087">
    <property type="entry name" value="Cu-oxidase_fam"/>
</dbReference>
<reference evidence="7 8" key="1">
    <citation type="journal article" date="2021" name="Phytopathology">
        <title>Complete genome sequence of Ralstonia syzygii subsp. indonesiensis strain LLRS-1, isolated from wilted tobacco in China.</title>
        <authorList>
            <person name="Lu C.H."/>
            <person name="Li J.Y."/>
            <person name="Mi M.G."/>
            <person name="Lin Z.L."/>
            <person name="Jiang N."/>
            <person name="Gai X."/>
            <person name="Ma J.H."/>
            <person name="Lei L.P."/>
            <person name="Xia Z.Y."/>
        </authorList>
    </citation>
    <scope>NUCLEOTIDE SEQUENCE [LARGE SCALE GENOMIC DNA]</scope>
    <source>
        <strain evidence="7 8">LLRS-1</strain>
    </source>
</reference>
<dbReference type="SUPFAM" id="SSF49503">
    <property type="entry name" value="Cupredoxins"/>
    <property type="match status" value="2"/>
</dbReference>
<dbReference type="InterPro" id="IPR011707">
    <property type="entry name" value="Cu-oxidase-like_N"/>
</dbReference>
<protein>
    <submittedName>
        <fullName evidence="7">Multicopper oxidase domain-containing protein</fullName>
    </submittedName>
</protein>
<dbReference type="PANTHER" id="PTHR11709">
    <property type="entry name" value="MULTI-COPPER OXIDASE"/>
    <property type="match status" value="1"/>
</dbReference>
<dbReference type="Proteomes" id="UP000677898">
    <property type="component" value="Plasmid pLLRS-1"/>
</dbReference>
<dbReference type="Pfam" id="PF07732">
    <property type="entry name" value="Cu-oxidase_3"/>
    <property type="match status" value="1"/>
</dbReference>